<sequence>MSKKYKKYLWKDETIPIRTFSRYRTDVLCTDSKGIENGMQSAGSDVSCEESEMYKMQNETISGESSFNSTLSNKSELDTENENSSENSFSIKDDFQELIENANKPLYELANVTNLEAFVSILAYSIKFNLSKTCVDGLLKLLKNLLPPCNLPETEYLFYQGTSTISNVCELHLYCPHCDSYICKLCRENDLNECATCSESFISDELVKKGNFCFIYMPLSYQLKMKLENEDLINNILTYKSKFQSNCDTYRDTMDGDLYRYIDGLRDSSNLSI</sequence>
<accession>A0A4Y2NU41</accession>
<protein>
    <submittedName>
        <fullName evidence="2">Uncharacterized protein</fullName>
    </submittedName>
</protein>
<gene>
    <name evidence="2" type="ORF">AVEN_5110_1</name>
</gene>
<comment type="caution">
    <text evidence="2">The sequence shown here is derived from an EMBL/GenBank/DDBJ whole genome shotgun (WGS) entry which is preliminary data.</text>
</comment>
<dbReference type="AlphaFoldDB" id="A0A4Y2NU41"/>
<organism evidence="2 3">
    <name type="scientific">Araneus ventricosus</name>
    <name type="common">Orbweaver spider</name>
    <name type="synonym">Epeira ventricosa</name>
    <dbReference type="NCBI Taxonomy" id="182803"/>
    <lineage>
        <taxon>Eukaryota</taxon>
        <taxon>Metazoa</taxon>
        <taxon>Ecdysozoa</taxon>
        <taxon>Arthropoda</taxon>
        <taxon>Chelicerata</taxon>
        <taxon>Arachnida</taxon>
        <taxon>Araneae</taxon>
        <taxon>Araneomorphae</taxon>
        <taxon>Entelegynae</taxon>
        <taxon>Araneoidea</taxon>
        <taxon>Araneidae</taxon>
        <taxon>Araneus</taxon>
    </lineage>
</organism>
<evidence type="ECO:0000256" key="1">
    <source>
        <dbReference type="SAM" id="MobiDB-lite"/>
    </source>
</evidence>
<proteinExistence type="predicted"/>
<dbReference type="EMBL" id="BGPR01009873">
    <property type="protein sequence ID" value="GBN42841.1"/>
    <property type="molecule type" value="Genomic_DNA"/>
</dbReference>
<evidence type="ECO:0000313" key="3">
    <source>
        <dbReference type="Proteomes" id="UP000499080"/>
    </source>
</evidence>
<evidence type="ECO:0000313" key="2">
    <source>
        <dbReference type="EMBL" id="GBN42841.1"/>
    </source>
</evidence>
<dbReference type="OrthoDB" id="7555411at2759"/>
<keyword evidence="3" id="KW-1185">Reference proteome</keyword>
<reference evidence="2 3" key="1">
    <citation type="journal article" date="2019" name="Sci. Rep.">
        <title>Orb-weaving spider Araneus ventricosus genome elucidates the spidroin gene catalogue.</title>
        <authorList>
            <person name="Kono N."/>
            <person name="Nakamura H."/>
            <person name="Ohtoshi R."/>
            <person name="Moran D.A.P."/>
            <person name="Shinohara A."/>
            <person name="Yoshida Y."/>
            <person name="Fujiwara M."/>
            <person name="Mori M."/>
            <person name="Tomita M."/>
            <person name="Arakawa K."/>
        </authorList>
    </citation>
    <scope>NUCLEOTIDE SEQUENCE [LARGE SCALE GENOMIC DNA]</scope>
</reference>
<feature type="compositionally biased region" description="Polar residues" evidence="1">
    <location>
        <begin position="62"/>
        <end position="74"/>
    </location>
</feature>
<feature type="region of interest" description="Disordered" evidence="1">
    <location>
        <begin position="62"/>
        <end position="87"/>
    </location>
</feature>
<dbReference type="Proteomes" id="UP000499080">
    <property type="component" value="Unassembled WGS sequence"/>
</dbReference>
<name>A0A4Y2NU41_ARAVE</name>